<evidence type="ECO:0000313" key="4">
    <source>
        <dbReference type="Proteomes" id="UP001321047"/>
    </source>
</evidence>
<dbReference type="PANTHER" id="PTHR43540:SF1">
    <property type="entry name" value="ISOCHORISMATASE HYDROLASE"/>
    <property type="match status" value="1"/>
</dbReference>
<accession>A0AAP3E5J2</accession>
<dbReference type="SUPFAM" id="SSF52499">
    <property type="entry name" value="Isochorismatase-like hydrolases"/>
    <property type="match status" value="1"/>
</dbReference>
<comment type="caution">
    <text evidence="3">The sequence shown here is derived from an EMBL/GenBank/DDBJ whole genome shotgun (WGS) entry which is preliminary data.</text>
</comment>
<dbReference type="Pfam" id="PF00857">
    <property type="entry name" value="Isochorismatase"/>
    <property type="match status" value="1"/>
</dbReference>
<dbReference type="EMBL" id="JAOPJZ010000003">
    <property type="protein sequence ID" value="MCU4751451.1"/>
    <property type="molecule type" value="Genomic_DNA"/>
</dbReference>
<dbReference type="Gene3D" id="3.40.50.850">
    <property type="entry name" value="Isochorismatase-like"/>
    <property type="match status" value="1"/>
</dbReference>
<organism evidence="3 4">
    <name type="scientific">Natronosalvus hydrolyticus</name>
    <dbReference type="NCBI Taxonomy" id="2979988"/>
    <lineage>
        <taxon>Archaea</taxon>
        <taxon>Methanobacteriati</taxon>
        <taxon>Methanobacteriota</taxon>
        <taxon>Stenosarchaea group</taxon>
        <taxon>Halobacteria</taxon>
        <taxon>Halobacteriales</taxon>
        <taxon>Natrialbaceae</taxon>
        <taxon>Natronosalvus</taxon>
    </lineage>
</organism>
<dbReference type="InterPro" id="IPR000868">
    <property type="entry name" value="Isochorismatase-like_dom"/>
</dbReference>
<proteinExistence type="predicted"/>
<dbReference type="AlphaFoldDB" id="A0AAP3E5J2"/>
<dbReference type="RefSeq" id="WP_342807263.1">
    <property type="nucleotide sequence ID" value="NZ_JAOPJZ010000003.1"/>
</dbReference>
<dbReference type="PANTHER" id="PTHR43540">
    <property type="entry name" value="PEROXYUREIDOACRYLATE/UREIDOACRYLATE AMIDOHYDROLASE-RELATED"/>
    <property type="match status" value="1"/>
</dbReference>
<evidence type="ECO:0000313" key="3">
    <source>
        <dbReference type="EMBL" id="MCU4751451.1"/>
    </source>
</evidence>
<gene>
    <name evidence="3" type="ORF">OB919_05575</name>
</gene>
<evidence type="ECO:0000256" key="1">
    <source>
        <dbReference type="ARBA" id="ARBA00022801"/>
    </source>
</evidence>
<protein>
    <submittedName>
        <fullName evidence="3">Isochorismatase family protein</fullName>
    </submittedName>
</protein>
<reference evidence="3 4" key="1">
    <citation type="submission" date="2022-09" db="EMBL/GenBank/DDBJ databases">
        <title>Enrichment on poylsaccharides allowed isolation of novel metabolic and taxonomic groups of Haloarchaea.</title>
        <authorList>
            <person name="Sorokin D.Y."/>
            <person name="Elcheninov A.G."/>
            <person name="Khizhniak T.V."/>
            <person name="Kolganova T.V."/>
            <person name="Kublanov I.V."/>
        </authorList>
    </citation>
    <scope>NUCLEOTIDE SEQUENCE [LARGE SCALE GENOMIC DNA]</scope>
    <source>
        <strain evidence="3 4">AArc-curdl1</strain>
    </source>
</reference>
<sequence length="223" mass="24995">MTDRIWEDLLSEQDKQVIQKAGYDSEGASSWESRGTGENPMVLIIDVQQLIVGENVPILEAVEEYRTAMGEIAWDAIEHIQSFLSFARERDIPVTYTRVVPTSYDDPNHEDLAIVDPVAPEPEDTVIDKSYASAFYGTDLLSRLVRDDVDTLVIVGNSTSGCVRATTVDAQQHGFDVVLPQECIFDRIEASHKIGLLDMWMKYAEVLETAEVETYLESMGDDE</sequence>
<feature type="domain" description="Isochorismatase-like" evidence="2">
    <location>
        <begin position="41"/>
        <end position="211"/>
    </location>
</feature>
<name>A0AAP3E5J2_9EURY</name>
<dbReference type="InterPro" id="IPR036380">
    <property type="entry name" value="Isochorismatase-like_sf"/>
</dbReference>
<keyword evidence="1" id="KW-0378">Hydrolase</keyword>
<evidence type="ECO:0000259" key="2">
    <source>
        <dbReference type="Pfam" id="PF00857"/>
    </source>
</evidence>
<keyword evidence="4" id="KW-1185">Reference proteome</keyword>
<dbReference type="InterPro" id="IPR050272">
    <property type="entry name" value="Isochorismatase-like_hydrls"/>
</dbReference>
<dbReference type="Proteomes" id="UP001321047">
    <property type="component" value="Unassembled WGS sequence"/>
</dbReference>
<dbReference type="GO" id="GO:0016787">
    <property type="term" value="F:hydrolase activity"/>
    <property type="evidence" value="ECO:0007669"/>
    <property type="project" value="UniProtKB-KW"/>
</dbReference>